<organism evidence="2 3">
    <name type="scientific">Cutibacterium namnetense</name>
    <dbReference type="NCBI Taxonomy" id="1574624"/>
    <lineage>
        <taxon>Bacteria</taxon>
        <taxon>Bacillati</taxon>
        <taxon>Actinomycetota</taxon>
        <taxon>Actinomycetes</taxon>
        <taxon>Propionibacteriales</taxon>
        <taxon>Propionibacteriaceae</taxon>
        <taxon>Cutibacterium</taxon>
    </lineage>
</organism>
<gene>
    <name evidence="2" type="ORF">CP880_00455</name>
</gene>
<feature type="region of interest" description="Disordered" evidence="1">
    <location>
        <begin position="38"/>
        <end position="82"/>
    </location>
</feature>
<comment type="caution">
    <text evidence="2">The sequence shown here is derived from an EMBL/GenBank/DDBJ whole genome shotgun (WGS) entry which is preliminary data.</text>
</comment>
<sequence>MDSPGEMARVIDPDGSGGAAPSLCPLYPQQAVHTERYPFSAQRNTGIRGARSAGDKAVSGRVLRQPNRDFLNRRGNVGNNEV</sequence>
<protein>
    <submittedName>
        <fullName evidence="2">Uncharacterized protein</fullName>
    </submittedName>
</protein>
<evidence type="ECO:0000313" key="3">
    <source>
        <dbReference type="Proteomes" id="UP000256324"/>
    </source>
</evidence>
<dbReference type="Proteomes" id="UP000256324">
    <property type="component" value="Unassembled WGS sequence"/>
</dbReference>
<dbReference type="EMBL" id="PCZS01000001">
    <property type="protein sequence ID" value="REB70327.1"/>
    <property type="molecule type" value="Genomic_DNA"/>
</dbReference>
<evidence type="ECO:0000313" key="2">
    <source>
        <dbReference type="EMBL" id="REB70327.1"/>
    </source>
</evidence>
<feature type="region of interest" description="Disordered" evidence="1">
    <location>
        <begin position="1"/>
        <end position="24"/>
    </location>
</feature>
<proteinExistence type="predicted"/>
<accession>A0ABX9IAK2</accession>
<reference evidence="2 3" key="1">
    <citation type="submission" date="2017-09" db="EMBL/GenBank/DDBJ databases">
        <authorList>
            <person name="Bumgarner R.E."/>
        </authorList>
    </citation>
    <scope>NUCLEOTIDE SEQUENCE [LARGE SCALE GENOMIC DNA]</scope>
    <source>
        <strain evidence="2 3">T34998</strain>
    </source>
</reference>
<name>A0ABX9IAK2_9ACTN</name>
<keyword evidence="3" id="KW-1185">Reference proteome</keyword>
<evidence type="ECO:0000256" key="1">
    <source>
        <dbReference type="SAM" id="MobiDB-lite"/>
    </source>
</evidence>